<keyword evidence="1" id="KW-0812">Transmembrane</keyword>
<protein>
    <submittedName>
        <fullName evidence="2">Uncharacterized protein</fullName>
    </submittedName>
</protein>
<comment type="caution">
    <text evidence="2">The sequence shown here is derived from an EMBL/GenBank/DDBJ whole genome shotgun (WGS) entry which is preliminary data.</text>
</comment>
<dbReference type="Proteomes" id="UP000615446">
    <property type="component" value="Unassembled WGS sequence"/>
</dbReference>
<keyword evidence="1" id="KW-1133">Transmembrane helix</keyword>
<dbReference type="AlphaFoldDB" id="A0A8H3LPU6"/>
<reference evidence="2" key="1">
    <citation type="submission" date="2019-10" db="EMBL/GenBank/DDBJ databases">
        <title>Conservation and host-specific expression of non-tandemly repeated heterogenous ribosome RNA gene in arbuscular mycorrhizal fungi.</title>
        <authorList>
            <person name="Maeda T."/>
            <person name="Kobayashi Y."/>
            <person name="Nakagawa T."/>
            <person name="Ezawa T."/>
            <person name="Yamaguchi K."/>
            <person name="Bino T."/>
            <person name="Nishimoto Y."/>
            <person name="Shigenobu S."/>
            <person name="Kawaguchi M."/>
        </authorList>
    </citation>
    <scope>NUCLEOTIDE SEQUENCE</scope>
    <source>
        <strain evidence="2">HR1</strain>
    </source>
</reference>
<proteinExistence type="predicted"/>
<organism evidence="2 3">
    <name type="scientific">Rhizophagus clarus</name>
    <dbReference type="NCBI Taxonomy" id="94130"/>
    <lineage>
        <taxon>Eukaryota</taxon>
        <taxon>Fungi</taxon>
        <taxon>Fungi incertae sedis</taxon>
        <taxon>Mucoromycota</taxon>
        <taxon>Glomeromycotina</taxon>
        <taxon>Glomeromycetes</taxon>
        <taxon>Glomerales</taxon>
        <taxon>Glomeraceae</taxon>
        <taxon>Rhizophagus</taxon>
    </lineage>
</organism>
<gene>
    <name evidence="2" type="ORF">RCL2_001607800</name>
</gene>
<evidence type="ECO:0000313" key="2">
    <source>
        <dbReference type="EMBL" id="GES89174.1"/>
    </source>
</evidence>
<name>A0A8H3LPU6_9GLOM</name>
<evidence type="ECO:0000256" key="1">
    <source>
        <dbReference type="SAM" id="Phobius"/>
    </source>
</evidence>
<dbReference type="EMBL" id="BLAL01000183">
    <property type="protein sequence ID" value="GES89174.1"/>
    <property type="molecule type" value="Genomic_DNA"/>
</dbReference>
<keyword evidence="1" id="KW-0472">Membrane</keyword>
<accession>A0A8H3LPU6</accession>
<sequence length="91" mass="10539">MHIPFSEGKIIEIGVILSKLLHFKVLYYSKPLYYIVSVILIFNFIMDVPRALLTKYISNNTFYNYQSLPISLQGSQIYPITTIPIAHSQKE</sequence>
<feature type="transmembrane region" description="Helical" evidence="1">
    <location>
        <begin position="32"/>
        <end position="53"/>
    </location>
</feature>
<evidence type="ECO:0000313" key="3">
    <source>
        <dbReference type="Proteomes" id="UP000615446"/>
    </source>
</evidence>